<dbReference type="HOGENOM" id="CLU_3273844_0_0_9"/>
<evidence type="ECO:0000313" key="1">
    <source>
        <dbReference type="EMBL" id="AET60464.1"/>
    </source>
</evidence>
<dbReference type="AlphaFoldDB" id="G7W4R4"/>
<proteinExistence type="predicted"/>
<name>G7W4R4_PAETH</name>
<dbReference type="Proteomes" id="UP000005876">
    <property type="component" value="Chromosome"/>
</dbReference>
<reference key="2">
    <citation type="submission" date="2011-11" db="EMBL/GenBank/DDBJ databases">
        <authorList>
            <person name="Shin S.H."/>
            <person name="Kim S."/>
            <person name="Kim J.Y."/>
        </authorList>
    </citation>
    <scope>NUCLEOTIDE SEQUENCE</scope>
    <source>
        <strain>HPL-003</strain>
    </source>
</reference>
<sequence>MVSTPMSSASIVQKPAAVVFRLAAKWWLCNYILSSQRLNRK</sequence>
<dbReference type="STRING" id="985665.HPL003_18610"/>
<protein>
    <submittedName>
        <fullName evidence="1">Uncharacterized protein</fullName>
    </submittedName>
</protein>
<reference evidence="2" key="1">
    <citation type="submission" date="2011-11" db="EMBL/GenBank/DDBJ databases">
        <title>Complete sequence of Paenibacillus terrae HPL-003.</title>
        <authorList>
            <person name="Shin S.H."/>
            <person name="Kim S."/>
            <person name="Kim J.Y."/>
        </authorList>
    </citation>
    <scope>NUCLEOTIDE SEQUENCE [LARGE SCALE GENOMIC DNA]</scope>
    <source>
        <strain evidence="2">HPL-003</strain>
    </source>
</reference>
<evidence type="ECO:0000313" key="2">
    <source>
        <dbReference type="Proteomes" id="UP000005876"/>
    </source>
</evidence>
<dbReference type="KEGG" id="pta:HPL003_18610"/>
<gene>
    <name evidence="1" type="ordered locus">HPL003_18610</name>
</gene>
<dbReference type="EMBL" id="CP003107">
    <property type="protein sequence ID" value="AET60464.1"/>
    <property type="molecule type" value="Genomic_DNA"/>
</dbReference>
<accession>G7W4R4</accession>
<reference evidence="1 2" key="3">
    <citation type="journal article" date="2012" name="J. Bacteriol.">
        <title>Genome Sequence of Paenibacillus terrae HPL-003, a Xylanase-Producing Bacterium Isolated from Soil Found in Forest Residue.</title>
        <authorList>
            <person name="Shin S.H."/>
            <person name="Kim S."/>
            <person name="Kim J.Y."/>
            <person name="Song H.Y."/>
            <person name="Cho S.J."/>
            <person name="Kim D.R."/>
            <person name="Lee K.I."/>
            <person name="Lim H.K."/>
            <person name="Park N.J."/>
            <person name="Hwang I.T."/>
            <person name="Yang K.S."/>
        </authorList>
    </citation>
    <scope>NUCLEOTIDE SEQUENCE [LARGE SCALE GENOMIC DNA]</scope>
    <source>
        <strain evidence="1 2">HPL-003</strain>
    </source>
</reference>
<organism evidence="1 2">
    <name type="scientific">Paenibacillus terrae (strain HPL-003)</name>
    <dbReference type="NCBI Taxonomy" id="985665"/>
    <lineage>
        <taxon>Bacteria</taxon>
        <taxon>Bacillati</taxon>
        <taxon>Bacillota</taxon>
        <taxon>Bacilli</taxon>
        <taxon>Bacillales</taxon>
        <taxon>Paenibacillaceae</taxon>
        <taxon>Paenibacillus</taxon>
    </lineage>
</organism>